<comment type="catalytic activity">
    <reaction evidence="5">
        <text>L-arginyl-[protein] + ATP = N(omega)-phospho-L-arginyl-[protein] + ADP + H(+)</text>
        <dbReference type="Rhea" id="RHEA:43384"/>
        <dbReference type="Rhea" id="RHEA-COMP:10532"/>
        <dbReference type="Rhea" id="RHEA-COMP:10533"/>
        <dbReference type="ChEBI" id="CHEBI:15378"/>
        <dbReference type="ChEBI" id="CHEBI:29965"/>
        <dbReference type="ChEBI" id="CHEBI:30616"/>
        <dbReference type="ChEBI" id="CHEBI:83226"/>
        <dbReference type="ChEBI" id="CHEBI:456216"/>
        <dbReference type="EC" id="2.7.14.1"/>
    </reaction>
</comment>
<comment type="function">
    <text evidence="5">Catalyzes the specific phosphorylation of arginine residues in proteins.</text>
</comment>
<evidence type="ECO:0000256" key="6">
    <source>
        <dbReference type="PROSITE-ProRule" id="PRU00843"/>
    </source>
</evidence>
<dbReference type="GO" id="GO:1990424">
    <property type="term" value="F:protein arginine kinase activity"/>
    <property type="evidence" value="ECO:0007669"/>
    <property type="project" value="UniProtKB-EC"/>
</dbReference>
<feature type="binding site" evidence="5 6">
    <location>
        <begin position="195"/>
        <end position="200"/>
    </location>
    <ligand>
        <name>ATP</name>
        <dbReference type="ChEBI" id="CHEBI:30616"/>
    </ligand>
</feature>
<feature type="binding site" evidence="5 6">
    <location>
        <position position="113"/>
    </location>
    <ligand>
        <name>ATP</name>
        <dbReference type="ChEBI" id="CHEBI:30616"/>
    </ligand>
</feature>
<comment type="activity regulation">
    <text evidence="5">Appears to be allosterically activated by the binding of pArg-containing polypeptides to the pArg-binding pocket localized in the C-terminal domain of McsB.</text>
</comment>
<proteinExistence type="inferred from homology"/>
<keyword evidence="1 5" id="KW-0808">Transferase</keyword>
<gene>
    <name evidence="5" type="primary">mcsB</name>
    <name evidence="9" type="ORF">SAMN02746064_02189</name>
</gene>
<dbReference type="InterPro" id="IPR023660">
    <property type="entry name" value="Arg_Kinase"/>
</dbReference>
<feature type="domain" description="Phosphagen kinase C-terminal" evidence="8">
    <location>
        <begin position="13"/>
        <end position="242"/>
    </location>
</feature>
<dbReference type="PROSITE" id="PS51510">
    <property type="entry name" value="PHOSPHAGEN_KINASE_C"/>
    <property type="match status" value="1"/>
</dbReference>
<accession>A0A1M5A181</accession>
<dbReference type="PANTHER" id="PTHR11547:SF38">
    <property type="entry name" value="ARGININE KINASE 1-RELATED"/>
    <property type="match status" value="1"/>
</dbReference>
<feature type="binding site" evidence="5 6">
    <location>
        <begin position="16"/>
        <end position="20"/>
    </location>
    <ligand>
        <name>ATP</name>
        <dbReference type="ChEBI" id="CHEBI:30616"/>
    </ligand>
</feature>
<organism evidence="9 10">
    <name type="scientific">Alkalibacter saccharofermentans DSM 14828</name>
    <dbReference type="NCBI Taxonomy" id="1120975"/>
    <lineage>
        <taxon>Bacteria</taxon>
        <taxon>Bacillati</taxon>
        <taxon>Bacillota</taxon>
        <taxon>Clostridia</taxon>
        <taxon>Eubacteriales</taxon>
        <taxon>Eubacteriaceae</taxon>
        <taxon>Alkalibacter</taxon>
    </lineage>
</organism>
<keyword evidence="10" id="KW-1185">Reference proteome</keyword>
<evidence type="ECO:0000256" key="1">
    <source>
        <dbReference type="ARBA" id="ARBA00022679"/>
    </source>
</evidence>
<evidence type="ECO:0000256" key="5">
    <source>
        <dbReference type="HAMAP-Rule" id="MF_00602"/>
    </source>
</evidence>
<keyword evidence="3 5" id="KW-0418">Kinase</keyword>
<protein>
    <recommendedName>
        <fullName evidence="5">Protein-arginine kinase</fullName>
        <ecNumber evidence="5">2.7.14.1</ecNumber>
    </recommendedName>
</protein>
<feature type="short sequence motif" description="RDXXRA motif of the pArg binding pocket involved in allosteric regulation" evidence="5">
    <location>
        <begin position="324"/>
        <end position="329"/>
    </location>
</feature>
<name>A0A1M5A181_9FIRM</name>
<dbReference type="STRING" id="1120975.SAMN02746064_02189"/>
<dbReference type="RefSeq" id="WP_073272110.1">
    <property type="nucleotide sequence ID" value="NZ_FQTU01000022.1"/>
</dbReference>
<keyword evidence="5" id="KW-0021">Allosteric enzyme</keyword>
<evidence type="ECO:0000313" key="9">
    <source>
        <dbReference type="EMBL" id="SHF23666.1"/>
    </source>
</evidence>
<keyword evidence="2 5" id="KW-0547">Nucleotide-binding</keyword>
<dbReference type="InterPro" id="IPR000749">
    <property type="entry name" value="ATP-guanido_PTrfase"/>
</dbReference>
<dbReference type="EMBL" id="FQTU01000022">
    <property type="protein sequence ID" value="SHF23666.1"/>
    <property type="molecule type" value="Genomic_DNA"/>
</dbReference>
<dbReference type="Pfam" id="PF00217">
    <property type="entry name" value="ATP-gua_Ptrans"/>
    <property type="match status" value="1"/>
</dbReference>
<dbReference type="AlphaFoldDB" id="A0A1M5A181"/>
<sequence>MGSWKYEDKERDIVISSRIRLARNIKGMPFPILLPEHKARLLVDLIFNCLEKDESLGTEFTKIEVGRVGNNERRVLVEKHLTSPELGSNKCAAVFINKNEDISIMANEEDHVRIQCIQEGFQLHKTYEMANAVDDVLEKCVDFAYHEKYGYLTACPTNVGTGMRASVMLHLPSLTLNNQINTMIVTLAKFGLTIRGIYGEGTQALGDLYQISNQNTLGMTERELIENLHDVAREIIKKEREHRYEILNTNRIYLEDKIYRAFGVLSNARSINAEESMKLLSLVRLGSDLELIDQDIGTINDLMVNIQPGILSGIYGGDLTEIDRDRIRAEHIRKFLKSE</sequence>
<dbReference type="GO" id="GO:0046314">
    <property type="term" value="P:phosphocreatine biosynthetic process"/>
    <property type="evidence" value="ECO:0007669"/>
    <property type="project" value="InterPro"/>
</dbReference>
<evidence type="ECO:0000256" key="4">
    <source>
        <dbReference type="ARBA" id="ARBA00022840"/>
    </source>
</evidence>
<dbReference type="GO" id="GO:0004111">
    <property type="term" value="F:creatine kinase activity"/>
    <property type="evidence" value="ECO:0007669"/>
    <property type="project" value="InterPro"/>
</dbReference>
<dbReference type="Proteomes" id="UP000184251">
    <property type="component" value="Unassembled WGS sequence"/>
</dbReference>
<comment type="similarity">
    <text evidence="5 6 7">Belongs to the ATP:guanido phosphotransferase family.</text>
</comment>
<reference evidence="9 10" key="1">
    <citation type="submission" date="2016-11" db="EMBL/GenBank/DDBJ databases">
        <authorList>
            <person name="Jaros S."/>
            <person name="Januszkiewicz K."/>
            <person name="Wedrychowicz H."/>
        </authorList>
    </citation>
    <scope>NUCLEOTIDE SEQUENCE [LARGE SCALE GENOMIC DNA]</scope>
    <source>
        <strain evidence="9 10">DSM 14828</strain>
    </source>
</reference>
<evidence type="ECO:0000259" key="8">
    <source>
        <dbReference type="PROSITE" id="PS51510"/>
    </source>
</evidence>
<dbReference type="Gene3D" id="3.30.590.10">
    <property type="entry name" value="Glutamine synthetase/guanido kinase, catalytic domain"/>
    <property type="match status" value="1"/>
</dbReference>
<dbReference type="SUPFAM" id="SSF55931">
    <property type="entry name" value="Glutamine synthetase/guanido kinase"/>
    <property type="match status" value="1"/>
</dbReference>
<dbReference type="InterPro" id="IPR022414">
    <property type="entry name" value="ATP-guanido_PTrfase_cat"/>
</dbReference>
<evidence type="ECO:0000256" key="2">
    <source>
        <dbReference type="ARBA" id="ARBA00022741"/>
    </source>
</evidence>
<feature type="binding site" evidence="5 6">
    <location>
        <position position="80"/>
    </location>
    <ligand>
        <name>ATP</name>
        <dbReference type="ChEBI" id="CHEBI:30616"/>
    </ligand>
</feature>
<dbReference type="InterPro" id="IPR022415">
    <property type="entry name" value="ATP-guanido_PTrfase_AS"/>
</dbReference>
<dbReference type="InterPro" id="IPR014746">
    <property type="entry name" value="Gln_synth/guanido_kin_cat_dom"/>
</dbReference>
<evidence type="ECO:0000313" key="10">
    <source>
        <dbReference type="Proteomes" id="UP000184251"/>
    </source>
</evidence>
<evidence type="ECO:0000256" key="7">
    <source>
        <dbReference type="RuleBase" id="RU000505"/>
    </source>
</evidence>
<dbReference type="OrthoDB" id="9791353at2"/>
<dbReference type="HAMAP" id="MF_00602">
    <property type="entry name" value="Prot_Arg_kinase"/>
    <property type="match status" value="1"/>
</dbReference>
<dbReference type="PROSITE" id="PS00112">
    <property type="entry name" value="PHOSPHAGEN_KINASE"/>
    <property type="match status" value="1"/>
</dbReference>
<dbReference type="PANTHER" id="PTHR11547">
    <property type="entry name" value="ARGININE OR CREATINE KINASE"/>
    <property type="match status" value="1"/>
</dbReference>
<dbReference type="GO" id="GO:0005615">
    <property type="term" value="C:extracellular space"/>
    <property type="evidence" value="ECO:0007669"/>
    <property type="project" value="TreeGrafter"/>
</dbReference>
<evidence type="ECO:0000256" key="3">
    <source>
        <dbReference type="ARBA" id="ARBA00022777"/>
    </source>
</evidence>
<dbReference type="EC" id="2.7.14.1" evidence="5"/>
<dbReference type="CDD" id="cd07930">
    <property type="entry name" value="bacterial_phosphagen_kinase"/>
    <property type="match status" value="1"/>
</dbReference>
<feature type="binding site" evidence="5 6">
    <location>
        <begin position="164"/>
        <end position="168"/>
    </location>
    <ligand>
        <name>ATP</name>
        <dbReference type="ChEBI" id="CHEBI:30616"/>
    </ligand>
</feature>
<keyword evidence="4 5" id="KW-0067">ATP-binding</keyword>
<dbReference type="NCBIfam" id="NF002194">
    <property type="entry name" value="PRK01059.1-4"/>
    <property type="match status" value="1"/>
</dbReference>
<dbReference type="GO" id="GO:0005524">
    <property type="term" value="F:ATP binding"/>
    <property type="evidence" value="ECO:0007669"/>
    <property type="project" value="UniProtKB-UniRule"/>
</dbReference>